<dbReference type="InterPro" id="IPR026579">
    <property type="entry name" value="FtsQ"/>
</dbReference>
<keyword evidence="3 9" id="KW-0997">Cell inner membrane</keyword>
<evidence type="ECO:0000256" key="9">
    <source>
        <dbReference type="HAMAP-Rule" id="MF_00911"/>
    </source>
</evidence>
<dbReference type="InterPro" id="IPR045335">
    <property type="entry name" value="FtsQ_C_sf"/>
</dbReference>
<reference evidence="11 12" key="1">
    <citation type="submission" date="2023-04" db="EMBL/GenBank/DDBJ databases">
        <title>A long-awaited taxogenomic arrangement of the family Halomonadaceae.</title>
        <authorList>
            <person name="De La Haba R."/>
            <person name="Chuvochina M."/>
            <person name="Wittouck S."/>
            <person name="Arahal D.R."/>
            <person name="Sanchez-Porro C."/>
            <person name="Hugenholtz P."/>
            <person name="Ventosa A."/>
        </authorList>
    </citation>
    <scope>NUCLEOTIDE SEQUENCE [LARGE SCALE GENOMIC DNA]</scope>
    <source>
        <strain evidence="11 12">DSM 22428</strain>
    </source>
</reference>
<dbReference type="PROSITE" id="PS51779">
    <property type="entry name" value="POTRA"/>
    <property type="match status" value="1"/>
</dbReference>
<dbReference type="GO" id="GO:0051301">
    <property type="term" value="P:cell division"/>
    <property type="evidence" value="ECO:0007669"/>
    <property type="project" value="UniProtKB-KW"/>
</dbReference>
<keyword evidence="5 9" id="KW-0812">Transmembrane</keyword>
<comment type="subcellular location">
    <subcellularLocation>
        <location evidence="9">Cell inner membrane</location>
        <topology evidence="9">Single-pass type II membrane protein</topology>
    </subcellularLocation>
    <subcellularLocation>
        <location evidence="1">Membrane</location>
    </subcellularLocation>
    <text evidence="9">Localizes to the division septum.</text>
</comment>
<dbReference type="PANTHER" id="PTHR35851">
    <property type="entry name" value="CELL DIVISION PROTEIN FTSQ"/>
    <property type="match status" value="1"/>
</dbReference>
<dbReference type="InterPro" id="IPR034746">
    <property type="entry name" value="POTRA"/>
</dbReference>
<protein>
    <recommendedName>
        <fullName evidence="9">Cell division protein FtsQ</fullName>
    </recommendedName>
</protein>
<dbReference type="InterPro" id="IPR013685">
    <property type="entry name" value="POTRA_FtsQ_type"/>
</dbReference>
<keyword evidence="4 9" id="KW-0132">Cell division</keyword>
<keyword evidence="12" id="KW-1185">Reference proteome</keyword>
<keyword evidence="8 9" id="KW-0131">Cell cycle</keyword>
<dbReference type="RefSeq" id="WP_251589583.1">
    <property type="nucleotide sequence ID" value="NZ_JAMLJI010000001.1"/>
</dbReference>
<gene>
    <name evidence="9" type="primary">ftsQ</name>
    <name evidence="11" type="ORF">QC825_06675</name>
</gene>
<dbReference type="InterPro" id="IPR005548">
    <property type="entry name" value="Cell_div_FtsQ/DivIB_C"/>
</dbReference>
<evidence type="ECO:0000259" key="10">
    <source>
        <dbReference type="PROSITE" id="PS51779"/>
    </source>
</evidence>
<evidence type="ECO:0000256" key="3">
    <source>
        <dbReference type="ARBA" id="ARBA00022519"/>
    </source>
</evidence>
<dbReference type="EMBL" id="JARWAO010000003">
    <property type="protein sequence ID" value="MDR5895751.1"/>
    <property type="molecule type" value="Genomic_DNA"/>
</dbReference>
<keyword evidence="7 9" id="KW-0472">Membrane</keyword>
<evidence type="ECO:0000256" key="5">
    <source>
        <dbReference type="ARBA" id="ARBA00022692"/>
    </source>
</evidence>
<dbReference type="Pfam" id="PF03799">
    <property type="entry name" value="FtsQ_DivIB_C"/>
    <property type="match status" value="1"/>
</dbReference>
<sequence length="236" mass="26657">MAGVVSNRLLGLVLIVALIGAGGRTLWLWLDKPVARIAIRGDLAHIDQHYLNERLTPLVRGKTWLSVDLNALKDEASSISWIKSAEISRRWPSTLVFHLTEQRPIAYWQDGELLNREGRAFDMRGVKTAGDLPHLGGPPGSGSEVVSYFEDLKSTLAPLDMSISQLRLEPRGAWRFQINDNFWVMIGRTDREQRLKRFIAAWQRDLKDRSSNIRYIDLRYPNGIAVSWHGTSATAG</sequence>
<organism evidence="11 12">
    <name type="scientific">Larsenimonas suaedae</name>
    <dbReference type="NCBI Taxonomy" id="1851019"/>
    <lineage>
        <taxon>Bacteria</taxon>
        <taxon>Pseudomonadati</taxon>
        <taxon>Pseudomonadota</taxon>
        <taxon>Gammaproteobacteria</taxon>
        <taxon>Oceanospirillales</taxon>
        <taxon>Halomonadaceae</taxon>
        <taxon>Larsenimonas</taxon>
    </lineage>
</organism>
<evidence type="ECO:0000256" key="6">
    <source>
        <dbReference type="ARBA" id="ARBA00022989"/>
    </source>
</evidence>
<comment type="similarity">
    <text evidence="9">Belongs to the FtsQ/DivIB family. FtsQ subfamily.</text>
</comment>
<comment type="subunit">
    <text evidence="9">Part of a complex composed of FtsB, FtsL and FtsQ.</text>
</comment>
<accession>A0ABU1GUQ2</accession>
<evidence type="ECO:0000313" key="12">
    <source>
        <dbReference type="Proteomes" id="UP001269375"/>
    </source>
</evidence>
<dbReference type="Gene3D" id="3.10.20.310">
    <property type="entry name" value="membrane protein fhac"/>
    <property type="match status" value="1"/>
</dbReference>
<dbReference type="Pfam" id="PF08478">
    <property type="entry name" value="POTRA_1"/>
    <property type="match status" value="1"/>
</dbReference>
<comment type="function">
    <text evidence="9">Essential cell division protein. May link together the upstream cell division proteins, which are predominantly cytoplasmic, with the downstream cell division proteins, which are predominantly periplasmic. May control correct divisome assembly.</text>
</comment>
<comment type="caution">
    <text evidence="11">The sequence shown here is derived from an EMBL/GenBank/DDBJ whole genome shotgun (WGS) entry which is preliminary data.</text>
</comment>
<keyword evidence="2 9" id="KW-1003">Cell membrane</keyword>
<evidence type="ECO:0000256" key="1">
    <source>
        <dbReference type="ARBA" id="ARBA00004370"/>
    </source>
</evidence>
<evidence type="ECO:0000313" key="11">
    <source>
        <dbReference type="EMBL" id="MDR5895751.1"/>
    </source>
</evidence>
<evidence type="ECO:0000256" key="2">
    <source>
        <dbReference type="ARBA" id="ARBA00022475"/>
    </source>
</evidence>
<evidence type="ECO:0000256" key="8">
    <source>
        <dbReference type="ARBA" id="ARBA00023306"/>
    </source>
</evidence>
<proteinExistence type="inferred from homology"/>
<dbReference type="HAMAP" id="MF_00911">
    <property type="entry name" value="FtsQ_subfam"/>
    <property type="match status" value="1"/>
</dbReference>
<evidence type="ECO:0000256" key="7">
    <source>
        <dbReference type="ARBA" id="ARBA00023136"/>
    </source>
</evidence>
<dbReference type="Gene3D" id="3.40.50.11690">
    <property type="entry name" value="Cell division protein FtsQ/DivIB"/>
    <property type="match status" value="1"/>
</dbReference>
<name>A0ABU1GUQ2_9GAMM</name>
<keyword evidence="6 9" id="KW-1133">Transmembrane helix</keyword>
<dbReference type="PANTHER" id="PTHR35851:SF1">
    <property type="entry name" value="CELL DIVISION PROTEIN FTSQ"/>
    <property type="match status" value="1"/>
</dbReference>
<dbReference type="Proteomes" id="UP001269375">
    <property type="component" value="Unassembled WGS sequence"/>
</dbReference>
<evidence type="ECO:0000256" key="4">
    <source>
        <dbReference type="ARBA" id="ARBA00022618"/>
    </source>
</evidence>
<feature type="domain" description="POTRA" evidence="10">
    <location>
        <begin position="32"/>
        <end position="102"/>
    </location>
</feature>